<comment type="caution">
    <text evidence="2">The sequence shown here is derived from an EMBL/GenBank/DDBJ whole genome shotgun (WGS) entry which is preliminary data.</text>
</comment>
<dbReference type="InterPro" id="IPR002575">
    <property type="entry name" value="Aminoglycoside_PTrfase"/>
</dbReference>
<evidence type="ECO:0000313" key="3">
    <source>
        <dbReference type="Proteomes" id="UP000027190"/>
    </source>
</evidence>
<dbReference type="Pfam" id="PF01636">
    <property type="entry name" value="APH"/>
    <property type="match status" value="1"/>
</dbReference>
<name>A0A062UPA9_9PROT</name>
<dbReference type="PATRIC" id="fig|1280947.3.peg.1762"/>
<evidence type="ECO:0000313" key="2">
    <source>
        <dbReference type="EMBL" id="KCZ58678.1"/>
    </source>
</evidence>
<accession>A0A062UPA9</accession>
<dbReference type="InterPro" id="IPR051678">
    <property type="entry name" value="AGP_Transferase"/>
</dbReference>
<dbReference type="Proteomes" id="UP000027190">
    <property type="component" value="Unassembled WGS sequence"/>
</dbReference>
<dbReference type="OrthoDB" id="3806873at2"/>
<dbReference type="Gene3D" id="3.30.200.20">
    <property type="entry name" value="Phosphorylase Kinase, domain 1"/>
    <property type="match status" value="1"/>
</dbReference>
<dbReference type="CDD" id="cd05154">
    <property type="entry name" value="ACAD10_11_N-like"/>
    <property type="match status" value="1"/>
</dbReference>
<keyword evidence="3" id="KW-1185">Reference proteome</keyword>
<proteinExistence type="predicted"/>
<organism evidence="2 3">
    <name type="scientific">Hyphomonas chukchiensis</name>
    <dbReference type="NCBI Taxonomy" id="1280947"/>
    <lineage>
        <taxon>Bacteria</taxon>
        <taxon>Pseudomonadati</taxon>
        <taxon>Pseudomonadota</taxon>
        <taxon>Alphaproteobacteria</taxon>
        <taxon>Hyphomonadales</taxon>
        <taxon>Hyphomonadaceae</taxon>
        <taxon>Hyphomonas</taxon>
    </lineage>
</organism>
<dbReference type="RefSeq" id="WP_034739246.1">
    <property type="nucleotide sequence ID" value="NZ_AWFG01000020.1"/>
</dbReference>
<dbReference type="AlphaFoldDB" id="A0A062UPA9"/>
<dbReference type="InterPro" id="IPR011009">
    <property type="entry name" value="Kinase-like_dom_sf"/>
</dbReference>
<dbReference type="STRING" id="1280947.HY30_15850"/>
<sequence>MDTQTDKTGIQIDRLAEWMDSRGLGSGPIEDVTLLAGGTQNLITRFQRLDRQYVLRRPSLNPRPEANKTMMREAQVLAALAGSDVPHPALMATCSDESVLGACFYLMEPISGFNAVNGMPEPHRSDPAMRRRMGFSLVDGAAALARLDYLAVGLEGFGRPENFLERQVSRWQEQLSSYARQAGWPGPESLEGVEPLSEYLSTHIPSGYQPGILHGDYQLANVMYRYDSPKLAAIVDWELSTIGDPLLDLAWIVATWRGYAPELPVLQVEPWDGFPQVDELIAHYADQSDRDLSGFNWYVVLACFKLGIILEGTHARACTGKAPRETGDQLHAAAVALMQRGLVWSQRRVWL</sequence>
<dbReference type="SUPFAM" id="SSF56112">
    <property type="entry name" value="Protein kinase-like (PK-like)"/>
    <property type="match status" value="1"/>
</dbReference>
<feature type="domain" description="Aminoglycoside phosphotransferase" evidence="1">
    <location>
        <begin position="32"/>
        <end position="259"/>
    </location>
</feature>
<protein>
    <recommendedName>
        <fullName evidence="1">Aminoglycoside phosphotransferase domain-containing protein</fullName>
    </recommendedName>
</protein>
<dbReference type="PANTHER" id="PTHR21310:SF40">
    <property type="entry name" value="AMINOGLYCOSIDE PHOSPHOTRANSFERASE DOMAIN-CONTAINING PROTEIN-RELATED"/>
    <property type="match status" value="1"/>
</dbReference>
<gene>
    <name evidence="2" type="ORF">HY30_15850</name>
</gene>
<dbReference type="PANTHER" id="PTHR21310">
    <property type="entry name" value="AMINOGLYCOSIDE PHOSPHOTRANSFERASE-RELATED-RELATED"/>
    <property type="match status" value="1"/>
</dbReference>
<reference evidence="2 3" key="1">
    <citation type="journal article" date="2014" name="Antonie Van Leeuwenhoek">
        <title>Hyphomonas beringensis sp. nov. and Hyphomonas chukchiensis sp. nov., isolated from surface seawater of the Bering Sea and Chukchi Sea.</title>
        <authorList>
            <person name="Li C."/>
            <person name="Lai Q."/>
            <person name="Li G."/>
            <person name="Dong C."/>
            <person name="Wang J."/>
            <person name="Liao Y."/>
            <person name="Shao Z."/>
        </authorList>
    </citation>
    <scope>NUCLEOTIDE SEQUENCE [LARGE SCALE GENOMIC DNA]</scope>
    <source>
        <strain evidence="2 3">BH-BN04-4</strain>
    </source>
</reference>
<dbReference type="eggNOG" id="COG3173">
    <property type="taxonomic scope" value="Bacteria"/>
</dbReference>
<evidence type="ECO:0000259" key="1">
    <source>
        <dbReference type="Pfam" id="PF01636"/>
    </source>
</evidence>
<dbReference type="Gene3D" id="3.90.1200.10">
    <property type="match status" value="1"/>
</dbReference>
<dbReference type="InterPro" id="IPR041726">
    <property type="entry name" value="ACAD10_11_N"/>
</dbReference>
<dbReference type="EMBL" id="AWFG01000020">
    <property type="protein sequence ID" value="KCZ58678.1"/>
    <property type="molecule type" value="Genomic_DNA"/>
</dbReference>